<feature type="chain" id="PRO_5042060509" description="PS II complex 12 kDa extrinsic protein" evidence="1">
    <location>
        <begin position="21"/>
        <end position="184"/>
    </location>
</feature>
<name>A0AAD2FMT4_9STRA</name>
<dbReference type="AlphaFoldDB" id="A0AAD2FMT4"/>
<keyword evidence="1" id="KW-0732">Signal</keyword>
<keyword evidence="3" id="KW-1185">Reference proteome</keyword>
<evidence type="ECO:0000256" key="1">
    <source>
        <dbReference type="SAM" id="SignalP"/>
    </source>
</evidence>
<gene>
    <name evidence="2" type="ORF">CYCCA115_LOCUS10689</name>
</gene>
<evidence type="ECO:0008006" key="4">
    <source>
        <dbReference type="Google" id="ProtNLM"/>
    </source>
</evidence>
<sequence>MAKYSASLLLAFLCIASAAAFAPSSIIESSSRSATSLYGAVGKAKPKFNKATEKWERSPADDGKYPYDAIGALLRHGPPAFISRVTDSDEYEQFVLNYMATAGVDRSEATGNIDAKLANPVDWSFQKVEEKKGKPKVDYTELKPRNAILAIIWALGITPLTINVIQQTISQWGQGIAADAYGRH</sequence>
<accession>A0AAD2FMT4</accession>
<dbReference type="EMBL" id="CAKOGP040001713">
    <property type="protein sequence ID" value="CAJ1946548.1"/>
    <property type="molecule type" value="Genomic_DNA"/>
</dbReference>
<reference evidence="2" key="1">
    <citation type="submission" date="2023-08" db="EMBL/GenBank/DDBJ databases">
        <authorList>
            <person name="Audoor S."/>
            <person name="Bilcke G."/>
        </authorList>
    </citation>
    <scope>NUCLEOTIDE SEQUENCE</scope>
</reference>
<feature type="signal peptide" evidence="1">
    <location>
        <begin position="1"/>
        <end position="20"/>
    </location>
</feature>
<dbReference type="Proteomes" id="UP001295423">
    <property type="component" value="Unassembled WGS sequence"/>
</dbReference>
<evidence type="ECO:0000313" key="2">
    <source>
        <dbReference type="EMBL" id="CAJ1946548.1"/>
    </source>
</evidence>
<protein>
    <recommendedName>
        <fullName evidence="4">PS II complex 12 kDa extrinsic protein</fullName>
    </recommendedName>
</protein>
<proteinExistence type="predicted"/>
<organism evidence="2 3">
    <name type="scientific">Cylindrotheca closterium</name>
    <dbReference type="NCBI Taxonomy" id="2856"/>
    <lineage>
        <taxon>Eukaryota</taxon>
        <taxon>Sar</taxon>
        <taxon>Stramenopiles</taxon>
        <taxon>Ochrophyta</taxon>
        <taxon>Bacillariophyta</taxon>
        <taxon>Bacillariophyceae</taxon>
        <taxon>Bacillariophycidae</taxon>
        <taxon>Bacillariales</taxon>
        <taxon>Bacillariaceae</taxon>
        <taxon>Cylindrotheca</taxon>
    </lineage>
</organism>
<evidence type="ECO:0000313" key="3">
    <source>
        <dbReference type="Proteomes" id="UP001295423"/>
    </source>
</evidence>
<comment type="caution">
    <text evidence="2">The sequence shown here is derived from an EMBL/GenBank/DDBJ whole genome shotgun (WGS) entry which is preliminary data.</text>
</comment>